<dbReference type="SUPFAM" id="SSF55315">
    <property type="entry name" value="L30e-like"/>
    <property type="match status" value="1"/>
</dbReference>
<evidence type="ECO:0008006" key="3">
    <source>
        <dbReference type="Google" id="ProtNLM"/>
    </source>
</evidence>
<dbReference type="InterPro" id="IPR029064">
    <property type="entry name" value="Ribosomal_eL30-like_sf"/>
</dbReference>
<dbReference type="Gene3D" id="3.30.1330.30">
    <property type="match status" value="1"/>
</dbReference>
<dbReference type="PANTHER" id="PTHR46948:SF1">
    <property type="entry name" value="RIBONUCLEASE P PROTEIN SUBUNIT P38"/>
    <property type="match status" value="1"/>
</dbReference>
<reference evidence="1 2" key="1">
    <citation type="submission" date="2022-12" db="EMBL/GenBank/DDBJ databases">
        <title>Chromosome-level genome assembly of true bugs.</title>
        <authorList>
            <person name="Ma L."/>
            <person name="Li H."/>
        </authorList>
    </citation>
    <scope>NUCLEOTIDE SEQUENCE [LARGE SCALE GENOMIC DNA]</scope>
    <source>
        <strain evidence="1">Lab_2022b</strain>
    </source>
</reference>
<dbReference type="GO" id="GO:0000172">
    <property type="term" value="C:ribonuclease MRP complex"/>
    <property type="evidence" value="ECO:0007669"/>
    <property type="project" value="InterPro"/>
</dbReference>
<comment type="caution">
    <text evidence="1">The sequence shown here is derived from an EMBL/GenBank/DDBJ whole genome shotgun (WGS) entry which is preliminary data.</text>
</comment>
<dbReference type="GO" id="GO:0001682">
    <property type="term" value="P:tRNA 5'-leader removal"/>
    <property type="evidence" value="ECO:0007669"/>
    <property type="project" value="InterPro"/>
</dbReference>
<dbReference type="GO" id="GO:0005655">
    <property type="term" value="C:nucleolar ribonuclease P complex"/>
    <property type="evidence" value="ECO:0007669"/>
    <property type="project" value="InterPro"/>
</dbReference>
<organism evidence="1 2">
    <name type="scientific">Rhynocoris fuscipes</name>
    <dbReference type="NCBI Taxonomy" id="488301"/>
    <lineage>
        <taxon>Eukaryota</taxon>
        <taxon>Metazoa</taxon>
        <taxon>Ecdysozoa</taxon>
        <taxon>Arthropoda</taxon>
        <taxon>Hexapoda</taxon>
        <taxon>Insecta</taxon>
        <taxon>Pterygota</taxon>
        <taxon>Neoptera</taxon>
        <taxon>Paraneoptera</taxon>
        <taxon>Hemiptera</taxon>
        <taxon>Heteroptera</taxon>
        <taxon>Panheteroptera</taxon>
        <taxon>Cimicomorpha</taxon>
        <taxon>Reduviidae</taxon>
        <taxon>Harpactorinae</taxon>
        <taxon>Harpactorini</taxon>
        <taxon>Rhynocoris</taxon>
    </lineage>
</organism>
<dbReference type="Proteomes" id="UP001461498">
    <property type="component" value="Unassembled WGS sequence"/>
</dbReference>
<accession>A0AAW1DEM1</accession>
<name>A0AAW1DEM1_9HEMI</name>
<evidence type="ECO:0000313" key="1">
    <source>
        <dbReference type="EMBL" id="KAK9507588.1"/>
    </source>
</evidence>
<dbReference type="GO" id="GO:0033204">
    <property type="term" value="F:ribonuclease P RNA binding"/>
    <property type="evidence" value="ECO:0007669"/>
    <property type="project" value="TreeGrafter"/>
</dbReference>
<sequence length="316" mass="36013">MALSQNKTSRKKQKNLRNVLGLNEKTFWPVVSESECLALNTKLKSCLKDVRINIPRASWFAIRSLSKEERKKANEELLKSQTLEQIEAYHYALKLRQFLFIGVNSLCLGIEKNQVAACLLDGDVNPKILVKHVIELTNNSKVPVSTVPNLKGTLKSIVGFSSMAIGFHKDVLEDKTHIFHDLCSYIIEIAKSNENTNKDLREDIKISTKYQTVPDKTITEQPPAPSDIPSLLKNIYLQRESEDIRVFKPPSNDNSTSSLVIDEQMPEDVNIKLPTTFDDLFEEVSTTRYFKPLVVNRIQSNPKKKKINLKKKKFKA</sequence>
<dbReference type="InterPro" id="IPR042848">
    <property type="entry name" value="Rpp38"/>
</dbReference>
<proteinExistence type="predicted"/>
<dbReference type="GO" id="GO:0001650">
    <property type="term" value="C:fibrillar center"/>
    <property type="evidence" value="ECO:0007669"/>
    <property type="project" value="TreeGrafter"/>
</dbReference>
<dbReference type="EMBL" id="JAPXFL010000004">
    <property type="protein sequence ID" value="KAK9507588.1"/>
    <property type="molecule type" value="Genomic_DNA"/>
</dbReference>
<dbReference type="AlphaFoldDB" id="A0AAW1DEM1"/>
<evidence type="ECO:0000313" key="2">
    <source>
        <dbReference type="Proteomes" id="UP001461498"/>
    </source>
</evidence>
<gene>
    <name evidence="1" type="ORF">O3M35_007412</name>
</gene>
<keyword evidence="2" id="KW-1185">Reference proteome</keyword>
<dbReference type="PANTHER" id="PTHR46948">
    <property type="entry name" value="RIBONUCLEASE P PROTEIN SUBUNIT P38"/>
    <property type="match status" value="1"/>
</dbReference>
<protein>
    <recommendedName>
        <fullName evidence="3">Ribosomal protein L7Ae/L30e/S12e/Gadd45 domain-containing protein</fullName>
    </recommendedName>
</protein>
<dbReference type="GO" id="GO:0004526">
    <property type="term" value="F:ribonuclease P activity"/>
    <property type="evidence" value="ECO:0007669"/>
    <property type="project" value="TreeGrafter"/>
</dbReference>